<keyword evidence="1" id="KW-0812">Transmembrane</keyword>
<name>H8KL94_SOLCM</name>
<gene>
    <name evidence="2" type="ordered locus">Solca_4187</name>
</gene>
<evidence type="ECO:0000313" key="3">
    <source>
        <dbReference type="Proteomes" id="UP000007590"/>
    </source>
</evidence>
<proteinExistence type="predicted"/>
<accession>H8KL94</accession>
<dbReference type="HOGENOM" id="CLU_1600853_0_0_10"/>
<dbReference type="STRING" id="929556.Solca_4187"/>
<dbReference type="KEGG" id="scn:Solca_4187"/>
<reference evidence="2" key="1">
    <citation type="submission" date="2012-02" db="EMBL/GenBank/DDBJ databases">
        <title>The complete genome of Solitalea canadensis DSM 3403.</title>
        <authorList>
            <consortium name="US DOE Joint Genome Institute (JGI-PGF)"/>
            <person name="Lucas S."/>
            <person name="Copeland A."/>
            <person name="Lapidus A."/>
            <person name="Glavina del Rio T."/>
            <person name="Dalin E."/>
            <person name="Tice H."/>
            <person name="Bruce D."/>
            <person name="Goodwin L."/>
            <person name="Pitluck S."/>
            <person name="Peters L."/>
            <person name="Ovchinnikova G."/>
            <person name="Lu M."/>
            <person name="Kyrpides N."/>
            <person name="Mavromatis K."/>
            <person name="Ivanova N."/>
            <person name="Brettin T."/>
            <person name="Detter J.C."/>
            <person name="Han C."/>
            <person name="Larimer F."/>
            <person name="Land M."/>
            <person name="Hauser L."/>
            <person name="Markowitz V."/>
            <person name="Cheng J.-F."/>
            <person name="Hugenholtz P."/>
            <person name="Woyke T."/>
            <person name="Wu D."/>
            <person name="Spring S."/>
            <person name="Schroeder M."/>
            <person name="Kopitz M."/>
            <person name="Brambilla E."/>
            <person name="Klenk H.-P."/>
            <person name="Eisen J.A."/>
        </authorList>
    </citation>
    <scope>NUCLEOTIDE SEQUENCE</scope>
    <source>
        <strain evidence="2">DSM 3403</strain>
    </source>
</reference>
<evidence type="ECO:0000256" key="1">
    <source>
        <dbReference type="SAM" id="Phobius"/>
    </source>
</evidence>
<keyword evidence="1" id="KW-1133">Transmembrane helix</keyword>
<organism evidence="2 3">
    <name type="scientific">Solitalea canadensis (strain ATCC 29591 / DSM 3403 / JCM 21819 / LMG 8368 / NBRC 15130 / NCIMB 12057 / USAM 9D)</name>
    <name type="common">Flexibacter canadensis</name>
    <dbReference type="NCBI Taxonomy" id="929556"/>
    <lineage>
        <taxon>Bacteria</taxon>
        <taxon>Pseudomonadati</taxon>
        <taxon>Bacteroidota</taxon>
        <taxon>Sphingobacteriia</taxon>
        <taxon>Sphingobacteriales</taxon>
        <taxon>Sphingobacteriaceae</taxon>
        <taxon>Solitalea</taxon>
    </lineage>
</organism>
<sequence>MNQITEEQLWDLADGLIEEPLASELMQVIALNPGLKQKYDEIKAINSSLASMQLDTPSANFTANVMAQFRTEMGKPEALKTLVNRKIIYGIAAVFSAIIIGLLFFTIWNAPAEPSAQFMATSNQVQQAVDSQVDSLLNNKVFWRSFLMIDAVLLLIFADKLLSRRSLKNIA</sequence>
<dbReference type="Proteomes" id="UP000007590">
    <property type="component" value="Chromosome"/>
</dbReference>
<dbReference type="OrthoDB" id="796197at2"/>
<dbReference type="RefSeq" id="WP_014682399.1">
    <property type="nucleotide sequence ID" value="NC_017770.1"/>
</dbReference>
<dbReference type="EMBL" id="CP003349">
    <property type="protein sequence ID" value="AFD09177.1"/>
    <property type="molecule type" value="Genomic_DNA"/>
</dbReference>
<keyword evidence="3" id="KW-1185">Reference proteome</keyword>
<feature type="transmembrane region" description="Helical" evidence="1">
    <location>
        <begin position="87"/>
        <end position="108"/>
    </location>
</feature>
<evidence type="ECO:0000313" key="2">
    <source>
        <dbReference type="EMBL" id="AFD09177.1"/>
    </source>
</evidence>
<dbReference type="eggNOG" id="ENOG50337HT">
    <property type="taxonomic scope" value="Bacteria"/>
</dbReference>
<feature type="transmembrane region" description="Helical" evidence="1">
    <location>
        <begin position="141"/>
        <end position="158"/>
    </location>
</feature>
<dbReference type="AlphaFoldDB" id="H8KL94"/>
<protein>
    <submittedName>
        <fullName evidence="2">Uncharacterized protein</fullName>
    </submittedName>
</protein>
<keyword evidence="1" id="KW-0472">Membrane</keyword>